<dbReference type="PANTHER" id="PTHR30012:SF0">
    <property type="entry name" value="TYPE II SECRETION SYSTEM PROTEIN F-RELATED"/>
    <property type="match status" value="1"/>
</dbReference>
<feature type="transmembrane region" description="Helical" evidence="8">
    <location>
        <begin position="169"/>
        <end position="191"/>
    </location>
</feature>
<evidence type="ECO:0000256" key="2">
    <source>
        <dbReference type="ARBA" id="ARBA00005745"/>
    </source>
</evidence>
<evidence type="ECO:0000313" key="11">
    <source>
        <dbReference type="Proteomes" id="UP000177707"/>
    </source>
</evidence>
<proteinExistence type="inferred from homology"/>
<keyword evidence="6 8" id="KW-1133">Transmembrane helix</keyword>
<reference evidence="10 11" key="1">
    <citation type="journal article" date="2016" name="Nat. Commun.">
        <title>Thousands of microbial genomes shed light on interconnected biogeochemical processes in an aquifer system.</title>
        <authorList>
            <person name="Anantharaman K."/>
            <person name="Brown C.T."/>
            <person name="Hug L.A."/>
            <person name="Sharon I."/>
            <person name="Castelle C.J."/>
            <person name="Probst A.J."/>
            <person name="Thomas B.C."/>
            <person name="Singh A."/>
            <person name="Wilkins M.J."/>
            <person name="Karaoz U."/>
            <person name="Brodie E.L."/>
            <person name="Williams K.H."/>
            <person name="Hubbard S.S."/>
            <person name="Banfield J.F."/>
        </authorList>
    </citation>
    <scope>NUCLEOTIDE SEQUENCE [LARGE SCALE GENOMIC DNA]</scope>
</reference>
<dbReference type="PANTHER" id="PTHR30012">
    <property type="entry name" value="GENERAL SECRETION PATHWAY PROTEIN"/>
    <property type="match status" value="1"/>
</dbReference>
<accession>A0A1G2TZW2</accession>
<keyword evidence="7 8" id="KW-0472">Membrane</keyword>
<dbReference type="Proteomes" id="UP000177707">
    <property type="component" value="Unassembled WGS sequence"/>
</dbReference>
<evidence type="ECO:0000313" key="10">
    <source>
        <dbReference type="EMBL" id="OHB02150.1"/>
    </source>
</evidence>
<dbReference type="Pfam" id="PF00482">
    <property type="entry name" value="T2SSF"/>
    <property type="match status" value="2"/>
</dbReference>
<keyword evidence="3" id="KW-1003">Cell membrane</keyword>
<evidence type="ECO:0000256" key="3">
    <source>
        <dbReference type="ARBA" id="ARBA00022475"/>
    </source>
</evidence>
<dbReference type="GO" id="GO:0005886">
    <property type="term" value="C:plasma membrane"/>
    <property type="evidence" value="ECO:0007669"/>
    <property type="project" value="UniProtKB-SubCell"/>
</dbReference>
<sequence length="403" mass="44858">MLFLYKTINKNGEREEGSIEALNVDVAIASLQRKGLVVSSIKPEDNSDGDILRKIPFFNKVSNKDVVILSRQMSTLFEAQVSALRVFKLIGTETENPILRENLLQVVDDLQGGASISVALSKHPSIFSDFYVNMVKAGEESGHIDQTFSYLADYLDRNYEVSSKAKNALIYPAFVIFTFMAVMVLMFTVIVPKIGAIIKDSAQEVPIYTKIVFWVSDLFVNNWVLMLIALIIFIGGIVWYGRTKEGKRWISNTRLYIPYVGDLYRKLYLSRFSDNMSTMVLSGIPMLKALEVTSSIIENQIYKEILDESAVKVKAGQALSAALSDKREIPNILVQMVRVGEETGELGNILKTMSKFYQREVMNAVDTLVGMIEPVMIVSLGVGVGILLASVLMPIYNIASSAS</sequence>
<organism evidence="10 11">
    <name type="scientific">Candidatus Zambryskibacteria bacterium RIFCSPLOWO2_01_FULL_39_39</name>
    <dbReference type="NCBI Taxonomy" id="1802758"/>
    <lineage>
        <taxon>Bacteria</taxon>
        <taxon>Candidatus Zambryskiibacteriota</taxon>
    </lineage>
</organism>
<evidence type="ECO:0000256" key="6">
    <source>
        <dbReference type="ARBA" id="ARBA00022989"/>
    </source>
</evidence>
<evidence type="ECO:0000259" key="9">
    <source>
        <dbReference type="Pfam" id="PF00482"/>
    </source>
</evidence>
<dbReference type="STRING" id="1802758.A3A96_01315"/>
<protein>
    <recommendedName>
        <fullName evidence="9">Type II secretion system protein GspF domain-containing protein</fullName>
    </recommendedName>
</protein>
<evidence type="ECO:0000256" key="8">
    <source>
        <dbReference type="SAM" id="Phobius"/>
    </source>
</evidence>
<dbReference type="InterPro" id="IPR018076">
    <property type="entry name" value="T2SS_GspF_dom"/>
</dbReference>
<feature type="domain" description="Type II secretion system protein GspF" evidence="9">
    <location>
        <begin position="272"/>
        <end position="394"/>
    </location>
</feature>
<feature type="transmembrane region" description="Helical" evidence="8">
    <location>
        <begin position="375"/>
        <end position="396"/>
    </location>
</feature>
<name>A0A1G2TZW2_9BACT</name>
<dbReference type="AlphaFoldDB" id="A0A1G2TZW2"/>
<dbReference type="FunFam" id="1.20.81.30:FF:000001">
    <property type="entry name" value="Type II secretion system protein F"/>
    <property type="match status" value="1"/>
</dbReference>
<dbReference type="EMBL" id="MHWB01000007">
    <property type="protein sequence ID" value="OHB02150.1"/>
    <property type="molecule type" value="Genomic_DNA"/>
</dbReference>
<dbReference type="PRINTS" id="PR00812">
    <property type="entry name" value="BCTERIALGSPF"/>
</dbReference>
<feature type="domain" description="Type II secretion system protein GspF" evidence="9">
    <location>
        <begin position="70"/>
        <end position="192"/>
    </location>
</feature>
<comment type="subcellular location">
    <subcellularLocation>
        <location evidence="1">Cell inner membrane</location>
        <topology evidence="1">Multi-pass membrane protein</topology>
    </subcellularLocation>
</comment>
<dbReference type="Gene3D" id="1.20.81.30">
    <property type="entry name" value="Type II secretion system (T2SS), domain F"/>
    <property type="match status" value="2"/>
</dbReference>
<comment type="similarity">
    <text evidence="2">Belongs to the GSP F family.</text>
</comment>
<evidence type="ECO:0000256" key="5">
    <source>
        <dbReference type="ARBA" id="ARBA00022692"/>
    </source>
</evidence>
<evidence type="ECO:0000256" key="1">
    <source>
        <dbReference type="ARBA" id="ARBA00004429"/>
    </source>
</evidence>
<dbReference type="InterPro" id="IPR042094">
    <property type="entry name" value="T2SS_GspF_sf"/>
</dbReference>
<evidence type="ECO:0000256" key="7">
    <source>
        <dbReference type="ARBA" id="ARBA00023136"/>
    </source>
</evidence>
<keyword evidence="4" id="KW-0997">Cell inner membrane</keyword>
<comment type="caution">
    <text evidence="10">The sequence shown here is derived from an EMBL/GenBank/DDBJ whole genome shotgun (WGS) entry which is preliminary data.</text>
</comment>
<keyword evidence="5 8" id="KW-0812">Transmembrane</keyword>
<feature type="transmembrane region" description="Helical" evidence="8">
    <location>
        <begin position="223"/>
        <end position="241"/>
    </location>
</feature>
<evidence type="ECO:0000256" key="4">
    <source>
        <dbReference type="ARBA" id="ARBA00022519"/>
    </source>
</evidence>
<gene>
    <name evidence="10" type="ORF">A3A96_01315</name>
</gene>
<dbReference type="InterPro" id="IPR003004">
    <property type="entry name" value="GspF/PilC"/>
</dbReference>